<dbReference type="InterPro" id="IPR006073">
    <property type="entry name" value="GTP-bd"/>
</dbReference>
<keyword evidence="3" id="KW-0342">GTP-binding</keyword>
<evidence type="ECO:0000256" key="1">
    <source>
        <dbReference type="ARBA" id="ARBA00007699"/>
    </source>
</evidence>
<dbReference type="NCBIfam" id="NF008956">
    <property type="entry name" value="PRK12299.1"/>
    <property type="match status" value="1"/>
</dbReference>
<feature type="domain" description="Obg" evidence="5">
    <location>
        <begin position="73"/>
        <end position="239"/>
    </location>
</feature>
<dbReference type="InterPro" id="IPR006169">
    <property type="entry name" value="GTP1_OBG_dom"/>
</dbReference>
<dbReference type="EMBL" id="GBEZ01001777">
    <property type="protein sequence ID" value="JAC83226.1"/>
    <property type="molecule type" value="Transcribed_RNA"/>
</dbReference>
<dbReference type="InterPro" id="IPR027417">
    <property type="entry name" value="P-loop_NTPase"/>
</dbReference>
<dbReference type="Pfam" id="PF01018">
    <property type="entry name" value="GTP1_OBG"/>
    <property type="match status" value="1"/>
</dbReference>
<evidence type="ECO:0000313" key="6">
    <source>
        <dbReference type="EMBL" id="JAC83226.1"/>
    </source>
</evidence>
<dbReference type="InterPro" id="IPR014100">
    <property type="entry name" value="GTP-bd_Obg/CgtA"/>
</dbReference>
<dbReference type="SUPFAM" id="SSF52540">
    <property type="entry name" value="P-loop containing nucleoside triphosphate hydrolases"/>
    <property type="match status" value="1"/>
</dbReference>
<feature type="domain" description="OBG-type G" evidence="4">
    <location>
        <begin position="240"/>
        <end position="417"/>
    </location>
</feature>
<dbReference type="InterPro" id="IPR036726">
    <property type="entry name" value="GTP1_OBG_dom_sf"/>
</dbReference>
<sequence length="421" mass="44533">MFSVAFRSSSLSFGTRKYRDISAVDVVQIFKSVAGFDWMTRKSDVIRRVSNLRDELHRSLRTHRDLKSKKSEKDFIDKTRIKAAAGAGGRGAFSFVPVRRIPDGGDGGPGGSVLLRATSDVRSLAGIAFLQRASDGINGGSQRRQGRSGSPRVVLVPLGTTVSVEQQSGAVAEGDGRGAEVLADLSREGDEVVVARGGDGGMGNARLASRGIWGSAQGMARAKGAAGESRTVVLELKSIADVGLVGLPNAGKSTMLRSISAATPKVGSFPFTTLRPHLGVVCFPDGRRATVADIPGIIRGAHENRGLGHEFLRHIERTSVLVYVVDATLEHEPGGRGGPLPPLEQLMLLQEELGRYDRSLLAKPSLVAANKLDAAAPIHRGAVERLRSGAGLPVFEVSGLTGEGLHALLDAVWQSLPPDRP</sequence>
<reference evidence="6" key="1">
    <citation type="submission" date="2014-05" db="EMBL/GenBank/DDBJ databases">
        <title>The transcriptome of the halophilic microalga Tetraselmis sp. GSL018 isolated from the Great Salt Lake, Utah.</title>
        <authorList>
            <person name="Jinkerson R.E."/>
            <person name="D'Adamo S."/>
            <person name="Posewitz M.C."/>
        </authorList>
    </citation>
    <scope>NUCLEOTIDE SEQUENCE</scope>
    <source>
        <strain evidence="6">GSL018</strain>
    </source>
</reference>
<dbReference type="Pfam" id="PF01926">
    <property type="entry name" value="MMR_HSR1"/>
    <property type="match status" value="1"/>
</dbReference>
<evidence type="ECO:0000256" key="3">
    <source>
        <dbReference type="ARBA" id="ARBA00023134"/>
    </source>
</evidence>
<organism evidence="6">
    <name type="scientific">Tetraselmis sp. GSL018</name>
    <dbReference type="NCBI Taxonomy" id="582737"/>
    <lineage>
        <taxon>Eukaryota</taxon>
        <taxon>Viridiplantae</taxon>
        <taxon>Chlorophyta</taxon>
        <taxon>core chlorophytes</taxon>
        <taxon>Chlorodendrophyceae</taxon>
        <taxon>Chlorodendrales</taxon>
        <taxon>Chlorodendraceae</taxon>
        <taxon>Tetraselmis</taxon>
    </lineage>
</organism>
<dbReference type="GO" id="GO:0003924">
    <property type="term" value="F:GTPase activity"/>
    <property type="evidence" value="ECO:0007669"/>
    <property type="project" value="InterPro"/>
</dbReference>
<dbReference type="PROSITE" id="PS51710">
    <property type="entry name" value="G_OBG"/>
    <property type="match status" value="1"/>
</dbReference>
<dbReference type="PRINTS" id="PR00326">
    <property type="entry name" value="GTP1OBG"/>
</dbReference>
<dbReference type="PIRSF" id="PIRSF002401">
    <property type="entry name" value="GTP_bd_Obg/CgtA"/>
    <property type="match status" value="1"/>
</dbReference>
<dbReference type="GO" id="GO:0005525">
    <property type="term" value="F:GTP binding"/>
    <property type="evidence" value="ECO:0007669"/>
    <property type="project" value="UniProtKB-KW"/>
</dbReference>
<dbReference type="AlphaFoldDB" id="A0A061SKI6"/>
<name>A0A061SKI6_9CHLO</name>
<dbReference type="InterPro" id="IPR031167">
    <property type="entry name" value="G_OBG"/>
</dbReference>
<evidence type="ECO:0000259" key="5">
    <source>
        <dbReference type="PROSITE" id="PS51883"/>
    </source>
</evidence>
<proteinExistence type="inferred from homology"/>
<evidence type="ECO:0000259" key="4">
    <source>
        <dbReference type="PROSITE" id="PS51710"/>
    </source>
</evidence>
<keyword evidence="2" id="KW-0547">Nucleotide-binding</keyword>
<dbReference type="CDD" id="cd01898">
    <property type="entry name" value="Obg"/>
    <property type="match status" value="1"/>
</dbReference>
<evidence type="ECO:0000256" key="2">
    <source>
        <dbReference type="ARBA" id="ARBA00022741"/>
    </source>
</evidence>
<dbReference type="NCBIfam" id="TIGR02729">
    <property type="entry name" value="Obg_CgtA"/>
    <property type="match status" value="1"/>
</dbReference>
<dbReference type="PANTHER" id="PTHR11702">
    <property type="entry name" value="DEVELOPMENTALLY REGULATED GTP-BINDING PROTEIN-RELATED"/>
    <property type="match status" value="1"/>
</dbReference>
<dbReference type="Gene3D" id="2.70.210.12">
    <property type="entry name" value="GTP1/OBG domain"/>
    <property type="match status" value="1"/>
</dbReference>
<dbReference type="Gene3D" id="3.40.50.300">
    <property type="entry name" value="P-loop containing nucleotide triphosphate hydrolases"/>
    <property type="match status" value="1"/>
</dbReference>
<dbReference type="GO" id="GO:0000287">
    <property type="term" value="F:magnesium ion binding"/>
    <property type="evidence" value="ECO:0007669"/>
    <property type="project" value="InterPro"/>
</dbReference>
<dbReference type="PROSITE" id="PS51883">
    <property type="entry name" value="OBG"/>
    <property type="match status" value="1"/>
</dbReference>
<dbReference type="GO" id="GO:0005739">
    <property type="term" value="C:mitochondrion"/>
    <property type="evidence" value="ECO:0007669"/>
    <property type="project" value="TreeGrafter"/>
</dbReference>
<dbReference type="GO" id="GO:0042254">
    <property type="term" value="P:ribosome biogenesis"/>
    <property type="evidence" value="ECO:0007669"/>
    <property type="project" value="UniProtKB-UniRule"/>
</dbReference>
<gene>
    <name evidence="6" type="primary">OBG</name>
    <name evidence="6" type="ORF">TSPGSL018_3873</name>
</gene>
<dbReference type="PANTHER" id="PTHR11702:SF31">
    <property type="entry name" value="MITOCHONDRIAL RIBOSOME-ASSOCIATED GTPASE 2"/>
    <property type="match status" value="1"/>
</dbReference>
<accession>A0A061SKI6</accession>
<protein>
    <submittedName>
        <fullName evidence="6">GTP-binding protein</fullName>
    </submittedName>
</protein>
<dbReference type="SUPFAM" id="SSF82051">
    <property type="entry name" value="Obg GTP-binding protein N-terminal domain"/>
    <property type="match status" value="1"/>
</dbReference>
<comment type="similarity">
    <text evidence="1">Belongs to the TRAFAC class OBG-HflX-like GTPase superfamily. OBG GTPase family.</text>
</comment>
<dbReference type="InterPro" id="IPR045086">
    <property type="entry name" value="OBG_GTPase"/>
</dbReference>